<evidence type="ECO:0000313" key="2">
    <source>
        <dbReference type="EMBL" id="ELQ38834.1"/>
    </source>
</evidence>
<dbReference type="AlphaFoldDB" id="A0AA97NYX1"/>
<sequence>MNYGTNNERSPRGTDMLTSVFPSGSESEQGVSSLDKTSMYSKPLNSGAWGLLSLAAAPIGLHNGAQFATVSCVFVGYSASAASSCGYCGYLPM</sequence>
<organism evidence="2">
    <name type="scientific">Pyricularia oryzae (strain Y34)</name>
    <name type="common">Rice blast fungus</name>
    <name type="synonym">Magnaporthe oryzae</name>
    <dbReference type="NCBI Taxonomy" id="1143189"/>
    <lineage>
        <taxon>Eukaryota</taxon>
        <taxon>Fungi</taxon>
        <taxon>Dikarya</taxon>
        <taxon>Ascomycota</taxon>
        <taxon>Pezizomycotina</taxon>
        <taxon>Sordariomycetes</taxon>
        <taxon>Sordariomycetidae</taxon>
        <taxon>Magnaporthales</taxon>
        <taxon>Pyriculariaceae</taxon>
        <taxon>Pyricularia</taxon>
    </lineage>
</organism>
<name>A0AA97NYX1_PYRO3</name>
<dbReference type="Proteomes" id="UP000011086">
    <property type="component" value="Unassembled WGS sequence"/>
</dbReference>
<feature type="region of interest" description="Disordered" evidence="1">
    <location>
        <begin position="1"/>
        <end position="34"/>
    </location>
</feature>
<feature type="compositionally biased region" description="Polar residues" evidence="1">
    <location>
        <begin position="16"/>
        <end position="34"/>
    </location>
</feature>
<reference evidence="2" key="1">
    <citation type="journal article" date="2012" name="PLoS Genet.">
        <title>Comparative analysis of the genomes of two field isolates of the rice blast fungus Magnaporthe oryzae.</title>
        <authorList>
            <person name="Xue M."/>
            <person name="Yang J."/>
            <person name="Li Z."/>
            <person name="Hu S."/>
            <person name="Yao N."/>
            <person name="Dean R.A."/>
            <person name="Zhao W."/>
            <person name="Shen M."/>
            <person name="Zhang H."/>
            <person name="Li C."/>
            <person name="Liu L."/>
            <person name="Cao L."/>
            <person name="Xu X."/>
            <person name="Xing Y."/>
            <person name="Hsiang T."/>
            <person name="Zhang Z."/>
            <person name="Xu J.R."/>
            <person name="Peng Y.L."/>
        </authorList>
    </citation>
    <scope>NUCLEOTIDE SEQUENCE</scope>
    <source>
        <strain evidence="2">Y34</strain>
    </source>
</reference>
<gene>
    <name evidence="2" type="ORF">OOU_Y34scaffold00526g32</name>
</gene>
<dbReference type="EMBL" id="JH792886">
    <property type="protein sequence ID" value="ELQ38834.1"/>
    <property type="molecule type" value="Genomic_DNA"/>
</dbReference>
<evidence type="ECO:0000256" key="1">
    <source>
        <dbReference type="SAM" id="MobiDB-lite"/>
    </source>
</evidence>
<proteinExistence type="predicted"/>
<protein>
    <submittedName>
        <fullName evidence="2">Uncharacterized protein</fullName>
    </submittedName>
</protein>
<accession>A0AA97NYX1</accession>